<dbReference type="PANTHER" id="PTHR37310:SF1">
    <property type="entry name" value="CYTOPLASMIC PROTEIN"/>
    <property type="match status" value="1"/>
</dbReference>
<evidence type="ECO:0000313" key="2">
    <source>
        <dbReference type="Proteomes" id="UP000741863"/>
    </source>
</evidence>
<dbReference type="Pfam" id="PF03860">
    <property type="entry name" value="Csp"/>
    <property type="match status" value="1"/>
</dbReference>
<organism evidence="1 2">
    <name type="scientific">Geomicrobium sediminis</name>
    <dbReference type="NCBI Taxonomy" id="1347788"/>
    <lineage>
        <taxon>Bacteria</taxon>
        <taxon>Bacillati</taxon>
        <taxon>Bacillota</taxon>
        <taxon>Bacilli</taxon>
        <taxon>Bacillales</taxon>
        <taxon>Geomicrobium</taxon>
    </lineage>
</organism>
<dbReference type="InterPro" id="IPR005560">
    <property type="entry name" value="Csp_YhjQ"/>
</dbReference>
<comment type="caution">
    <text evidence="1">The sequence shown here is derived from an EMBL/GenBank/DDBJ whole genome shotgun (WGS) entry which is preliminary data.</text>
</comment>
<protein>
    <recommendedName>
        <fullName evidence="3">Four-helix bundle copper-binding protein</fullName>
    </recommendedName>
</protein>
<evidence type="ECO:0000313" key="1">
    <source>
        <dbReference type="EMBL" id="MBM7634280.1"/>
    </source>
</evidence>
<dbReference type="InterPro" id="IPR044543">
    <property type="entry name" value="YHJQ-like"/>
</dbReference>
<evidence type="ECO:0008006" key="3">
    <source>
        <dbReference type="Google" id="ProtNLM"/>
    </source>
</evidence>
<name>A0ABS2PFR7_9BACL</name>
<proteinExistence type="predicted"/>
<keyword evidence="2" id="KW-1185">Reference proteome</keyword>
<reference evidence="1 2" key="1">
    <citation type="submission" date="2021-01" db="EMBL/GenBank/DDBJ databases">
        <title>Genomic Encyclopedia of Type Strains, Phase IV (KMG-IV): sequencing the most valuable type-strain genomes for metagenomic binning, comparative biology and taxonomic classification.</title>
        <authorList>
            <person name="Goeker M."/>
        </authorList>
    </citation>
    <scope>NUCLEOTIDE SEQUENCE [LARGE SCALE GENOMIC DNA]</scope>
    <source>
        <strain evidence="1 2">DSM 25540</strain>
    </source>
</reference>
<sequence length="109" mass="12359">MSYQDCIQACLECMEQCNRCFDDCLKEDNVNMMAKCIRLNRECADICAFAVQAMQTNSQFTNQICELCAEICEACAEECEKHSNHAQHCQDCAQACYRCAKLCREMAAA</sequence>
<dbReference type="PANTHER" id="PTHR37310">
    <property type="entry name" value="CYTOPLASMIC PROTEIN-RELATED"/>
    <property type="match status" value="1"/>
</dbReference>
<dbReference type="RefSeq" id="WP_169967334.1">
    <property type="nucleotide sequence ID" value="NZ_JAFBEC010000010.1"/>
</dbReference>
<gene>
    <name evidence="1" type="ORF">JOD17_003382</name>
</gene>
<dbReference type="Gene3D" id="1.20.1270.360">
    <property type="match status" value="1"/>
</dbReference>
<dbReference type="Proteomes" id="UP000741863">
    <property type="component" value="Unassembled WGS sequence"/>
</dbReference>
<dbReference type="EMBL" id="JAFBEC010000010">
    <property type="protein sequence ID" value="MBM7634280.1"/>
    <property type="molecule type" value="Genomic_DNA"/>
</dbReference>
<accession>A0ABS2PFR7</accession>
<dbReference type="CDD" id="cd08026">
    <property type="entry name" value="DUF326"/>
    <property type="match status" value="1"/>
</dbReference>